<evidence type="ECO:0000313" key="1">
    <source>
        <dbReference type="EMBL" id="SJM28931.1"/>
    </source>
</evidence>
<sequence length="23" mass="2420">MVNGVLPVAARLLCAQVPKNNVI</sequence>
<evidence type="ECO:0000313" key="2">
    <source>
        <dbReference type="Proteomes" id="UP000245698"/>
    </source>
</evidence>
<dbReference type="AlphaFoldDB" id="A0A2P9ACT3"/>
<dbReference type="EMBL" id="FUIG01000013">
    <property type="protein sequence ID" value="SJM28931.1"/>
    <property type="molecule type" value="Genomic_DNA"/>
</dbReference>
<gene>
    <name evidence="1" type="ORF">BQ8482_110861</name>
</gene>
<dbReference type="Proteomes" id="UP000245698">
    <property type="component" value="Unassembled WGS sequence"/>
</dbReference>
<accession>A0A2P9ACT3</accession>
<reference evidence="2" key="1">
    <citation type="submission" date="2016-12" db="EMBL/GenBank/DDBJ databases">
        <authorList>
            <person name="Brunel B."/>
        </authorList>
    </citation>
    <scope>NUCLEOTIDE SEQUENCE [LARGE SCALE GENOMIC DNA]</scope>
</reference>
<proteinExistence type="predicted"/>
<name>A0A2P9ACT3_9HYPH</name>
<protein>
    <submittedName>
        <fullName evidence="1">Uncharacterized protein</fullName>
    </submittedName>
</protein>
<organism evidence="1 2">
    <name type="scientific">Mesorhizobium delmotii</name>
    <dbReference type="NCBI Taxonomy" id="1631247"/>
    <lineage>
        <taxon>Bacteria</taxon>
        <taxon>Pseudomonadati</taxon>
        <taxon>Pseudomonadota</taxon>
        <taxon>Alphaproteobacteria</taxon>
        <taxon>Hyphomicrobiales</taxon>
        <taxon>Phyllobacteriaceae</taxon>
        <taxon>Mesorhizobium</taxon>
    </lineage>
</organism>
<keyword evidence="2" id="KW-1185">Reference proteome</keyword>